<sequence length="267" mass="30860">MARCGPSVKSPTPYEIMDPYLDKEESEIKPKYGLTILCDGWISSTRLSIINFMVYCNGKTIFHTSIDLMAHVINKVGPENVVQIVTDNGSNFLKAEKRIMDKYNIFWTPCAAHCLDLMIKDIRKRKLMKTTIDSVRKITNFIYNHGVLLAMMRKQCEGDIVRPGVIRFATNFIALESIKKHRQGLRNLFNSREWEECGISKKPESRKVEEVVYSNSFWDSMHTAINILVPIYKILRMVDGDTWPTMGSMYEAIRLMKESIRAITRSY</sequence>
<dbReference type="PANTHER" id="PTHR32166:SF105">
    <property type="entry name" value="HAT DIMERIZATION DOMAIN-CONTAINING PROTEIN"/>
    <property type="match status" value="1"/>
</dbReference>
<gene>
    <name evidence="2" type="ORF">HUJ06_030579</name>
</gene>
<dbReference type="PANTHER" id="PTHR32166">
    <property type="entry name" value="OSJNBA0013A04.12 PROTEIN"/>
    <property type="match status" value="1"/>
</dbReference>
<reference evidence="2 3" key="1">
    <citation type="journal article" date="2020" name="Mol. Biol. Evol.">
        <title>Distinct Expression and Methylation Patterns for Genes with Different Fates following a Single Whole-Genome Duplication in Flowering Plants.</title>
        <authorList>
            <person name="Shi T."/>
            <person name="Rahmani R.S."/>
            <person name="Gugger P.F."/>
            <person name="Wang M."/>
            <person name="Li H."/>
            <person name="Zhang Y."/>
            <person name="Li Z."/>
            <person name="Wang Q."/>
            <person name="Van de Peer Y."/>
            <person name="Marchal K."/>
            <person name="Chen J."/>
        </authorList>
    </citation>
    <scope>NUCLEOTIDE SEQUENCE [LARGE SCALE GENOMIC DNA]</scope>
    <source>
        <tissue evidence="2">Leaf</tissue>
    </source>
</reference>
<dbReference type="InterPro" id="IPR012337">
    <property type="entry name" value="RNaseH-like_sf"/>
</dbReference>
<accession>A0A822YC66</accession>
<dbReference type="InterPro" id="IPR007021">
    <property type="entry name" value="DUF659"/>
</dbReference>
<protein>
    <recommendedName>
        <fullName evidence="1">DUF659 domain-containing protein</fullName>
    </recommendedName>
</protein>
<feature type="domain" description="DUF659" evidence="1">
    <location>
        <begin position="23"/>
        <end position="138"/>
    </location>
</feature>
<dbReference type="Proteomes" id="UP000607653">
    <property type="component" value="Unassembled WGS sequence"/>
</dbReference>
<dbReference type="AlphaFoldDB" id="A0A822YC66"/>
<evidence type="ECO:0000313" key="3">
    <source>
        <dbReference type="Proteomes" id="UP000607653"/>
    </source>
</evidence>
<dbReference type="SUPFAM" id="SSF53098">
    <property type="entry name" value="Ribonuclease H-like"/>
    <property type="match status" value="1"/>
</dbReference>
<proteinExistence type="predicted"/>
<name>A0A822YC66_NELNU</name>
<evidence type="ECO:0000313" key="2">
    <source>
        <dbReference type="EMBL" id="DAD29111.1"/>
    </source>
</evidence>
<organism evidence="2 3">
    <name type="scientific">Nelumbo nucifera</name>
    <name type="common">Sacred lotus</name>
    <dbReference type="NCBI Taxonomy" id="4432"/>
    <lineage>
        <taxon>Eukaryota</taxon>
        <taxon>Viridiplantae</taxon>
        <taxon>Streptophyta</taxon>
        <taxon>Embryophyta</taxon>
        <taxon>Tracheophyta</taxon>
        <taxon>Spermatophyta</taxon>
        <taxon>Magnoliopsida</taxon>
        <taxon>Proteales</taxon>
        <taxon>Nelumbonaceae</taxon>
        <taxon>Nelumbo</taxon>
    </lineage>
</organism>
<keyword evidence="3" id="KW-1185">Reference proteome</keyword>
<comment type="caution">
    <text evidence="2">The sequence shown here is derived from an EMBL/GenBank/DDBJ whole genome shotgun (WGS) entry which is preliminary data.</text>
</comment>
<dbReference type="Pfam" id="PF04937">
    <property type="entry name" value="DUF659"/>
    <property type="match status" value="1"/>
</dbReference>
<dbReference type="EMBL" id="DUZY01000002">
    <property type="protein sequence ID" value="DAD29111.1"/>
    <property type="molecule type" value="Genomic_DNA"/>
</dbReference>
<evidence type="ECO:0000259" key="1">
    <source>
        <dbReference type="Pfam" id="PF04937"/>
    </source>
</evidence>